<reference evidence="1 2" key="1">
    <citation type="submission" date="2015-01" db="EMBL/GenBank/DDBJ databases">
        <title>Evolution of Trichinella species and genotypes.</title>
        <authorList>
            <person name="Korhonen P.K."/>
            <person name="Edoardo P."/>
            <person name="Giuseppe L.R."/>
            <person name="Gasser R.B."/>
        </authorList>
    </citation>
    <scope>NUCLEOTIDE SEQUENCE [LARGE SCALE GENOMIC DNA]</scope>
    <source>
        <strain evidence="1">ISS1029</strain>
    </source>
</reference>
<protein>
    <submittedName>
        <fullName evidence="1">Uncharacterized protein</fullName>
    </submittedName>
</protein>
<name>A0A0V1GVR7_9BILA</name>
<organism evidence="1 2">
    <name type="scientific">Trichinella zimbabwensis</name>
    <dbReference type="NCBI Taxonomy" id="268475"/>
    <lineage>
        <taxon>Eukaryota</taxon>
        <taxon>Metazoa</taxon>
        <taxon>Ecdysozoa</taxon>
        <taxon>Nematoda</taxon>
        <taxon>Enoplea</taxon>
        <taxon>Dorylaimia</taxon>
        <taxon>Trichinellida</taxon>
        <taxon>Trichinellidae</taxon>
        <taxon>Trichinella</taxon>
    </lineage>
</organism>
<accession>A0A0V1GVR7</accession>
<keyword evidence="2" id="KW-1185">Reference proteome</keyword>
<sequence length="70" mass="8030">MSKLCLLLKFPRNSVPQDSSDINKRSNLKLDFKERLELPFVSIDNLTSPLSDLDGSVYYDGRFSSTHDQH</sequence>
<comment type="caution">
    <text evidence="1">The sequence shown here is derived from an EMBL/GenBank/DDBJ whole genome shotgun (WGS) entry which is preliminary data.</text>
</comment>
<evidence type="ECO:0000313" key="2">
    <source>
        <dbReference type="Proteomes" id="UP000055024"/>
    </source>
</evidence>
<gene>
    <name evidence="1" type="ORF">T11_17106</name>
</gene>
<dbReference type="EMBL" id="JYDP01000235">
    <property type="protein sequence ID" value="KRZ02306.1"/>
    <property type="molecule type" value="Genomic_DNA"/>
</dbReference>
<dbReference type="AlphaFoldDB" id="A0A0V1GVR7"/>
<evidence type="ECO:0000313" key="1">
    <source>
        <dbReference type="EMBL" id="KRZ02306.1"/>
    </source>
</evidence>
<dbReference type="Proteomes" id="UP000055024">
    <property type="component" value="Unassembled WGS sequence"/>
</dbReference>
<proteinExistence type="predicted"/>